<proteinExistence type="predicted"/>
<sequence length="118" mass="13867">MTRQRNHDLEDQVYRLHADICQTLANSKRLKIINILREKEVSAAEILSILQVPKANLSQHMTVLRQKGIVVARREGNTVCYRLARPKILKAFDLMREVLFEVLEEQQRLLKEYGKKKK</sequence>
<keyword evidence="3" id="KW-0804">Transcription</keyword>
<evidence type="ECO:0000259" key="4">
    <source>
        <dbReference type="PROSITE" id="PS50987"/>
    </source>
</evidence>
<accession>A0A7X6IA98</accession>
<dbReference type="SUPFAM" id="SSF46785">
    <property type="entry name" value="Winged helix' DNA-binding domain"/>
    <property type="match status" value="1"/>
</dbReference>
<dbReference type="PROSITE" id="PS50987">
    <property type="entry name" value="HTH_ARSR_2"/>
    <property type="match status" value="1"/>
</dbReference>
<keyword evidence="2" id="KW-0238">DNA-binding</keyword>
<evidence type="ECO:0000313" key="6">
    <source>
        <dbReference type="Proteomes" id="UP000534783"/>
    </source>
</evidence>
<evidence type="ECO:0000256" key="3">
    <source>
        <dbReference type="ARBA" id="ARBA00023163"/>
    </source>
</evidence>
<dbReference type="InterPro" id="IPR051011">
    <property type="entry name" value="Metal_resp_trans_reg"/>
</dbReference>
<dbReference type="RefSeq" id="WP_168058413.1">
    <property type="nucleotide sequence ID" value="NZ_VTOW01000001.1"/>
</dbReference>
<dbReference type="InterPro" id="IPR036390">
    <property type="entry name" value="WH_DNA-bd_sf"/>
</dbReference>
<dbReference type="GO" id="GO:0003677">
    <property type="term" value="F:DNA binding"/>
    <property type="evidence" value="ECO:0007669"/>
    <property type="project" value="UniProtKB-KW"/>
</dbReference>
<feature type="domain" description="HTH arsR-type" evidence="4">
    <location>
        <begin position="9"/>
        <end position="106"/>
    </location>
</feature>
<dbReference type="InterPro" id="IPR036388">
    <property type="entry name" value="WH-like_DNA-bd_sf"/>
</dbReference>
<comment type="caution">
    <text evidence="5">The sequence shown here is derived from an EMBL/GenBank/DDBJ whole genome shotgun (WGS) entry which is preliminary data.</text>
</comment>
<keyword evidence="1" id="KW-0805">Transcription regulation</keyword>
<organism evidence="5 6">
    <name type="scientific">Candidatus Manganitrophus noduliformans</name>
    <dbReference type="NCBI Taxonomy" id="2606439"/>
    <lineage>
        <taxon>Bacteria</taxon>
        <taxon>Pseudomonadati</taxon>
        <taxon>Nitrospirota</taxon>
        <taxon>Nitrospiria</taxon>
        <taxon>Candidatus Troglogloeales</taxon>
        <taxon>Candidatus Manganitrophaceae</taxon>
        <taxon>Candidatus Manganitrophus</taxon>
    </lineage>
</organism>
<dbReference type="EMBL" id="VTOW01000001">
    <property type="protein sequence ID" value="NKE70149.1"/>
    <property type="molecule type" value="Genomic_DNA"/>
</dbReference>
<dbReference type="PANTHER" id="PTHR43132">
    <property type="entry name" value="ARSENICAL RESISTANCE OPERON REPRESSOR ARSR-RELATED"/>
    <property type="match status" value="1"/>
</dbReference>
<protein>
    <submittedName>
        <fullName evidence="5">Winged helix-turn-helix transcriptional regulator</fullName>
    </submittedName>
</protein>
<name>A0A7X6IA98_9BACT</name>
<dbReference type="Gene3D" id="1.10.10.10">
    <property type="entry name" value="Winged helix-like DNA-binding domain superfamily/Winged helix DNA-binding domain"/>
    <property type="match status" value="1"/>
</dbReference>
<evidence type="ECO:0000256" key="2">
    <source>
        <dbReference type="ARBA" id="ARBA00023125"/>
    </source>
</evidence>
<dbReference type="GO" id="GO:0003700">
    <property type="term" value="F:DNA-binding transcription factor activity"/>
    <property type="evidence" value="ECO:0007669"/>
    <property type="project" value="InterPro"/>
</dbReference>
<dbReference type="NCBIfam" id="NF033788">
    <property type="entry name" value="HTH_metalloreg"/>
    <property type="match status" value="1"/>
</dbReference>
<reference evidence="5 6" key="1">
    <citation type="journal article" date="2020" name="Nature">
        <title>Bacterial chemolithoautotrophy via manganese oxidation.</title>
        <authorList>
            <person name="Yu H."/>
            <person name="Leadbetter J.R."/>
        </authorList>
    </citation>
    <scope>NUCLEOTIDE SEQUENCE [LARGE SCALE GENOMIC DNA]</scope>
    <source>
        <strain evidence="5 6">Mn-1</strain>
    </source>
</reference>
<evidence type="ECO:0000256" key="1">
    <source>
        <dbReference type="ARBA" id="ARBA00023015"/>
    </source>
</evidence>
<dbReference type="InterPro" id="IPR001845">
    <property type="entry name" value="HTH_ArsR_DNA-bd_dom"/>
</dbReference>
<gene>
    <name evidence="5" type="ORF">MNODULE_05255</name>
</gene>
<dbReference type="PRINTS" id="PR00778">
    <property type="entry name" value="HTHARSR"/>
</dbReference>
<dbReference type="InterPro" id="IPR011991">
    <property type="entry name" value="ArsR-like_HTH"/>
</dbReference>
<keyword evidence="6" id="KW-1185">Reference proteome</keyword>
<dbReference type="PANTHER" id="PTHR43132:SF2">
    <property type="entry name" value="ARSENICAL RESISTANCE OPERON REPRESSOR ARSR-RELATED"/>
    <property type="match status" value="1"/>
</dbReference>
<dbReference type="CDD" id="cd00090">
    <property type="entry name" value="HTH_ARSR"/>
    <property type="match status" value="1"/>
</dbReference>
<dbReference type="AlphaFoldDB" id="A0A7X6IA98"/>
<dbReference type="Proteomes" id="UP000534783">
    <property type="component" value="Unassembled WGS sequence"/>
</dbReference>
<dbReference type="Pfam" id="PF01022">
    <property type="entry name" value="HTH_5"/>
    <property type="match status" value="1"/>
</dbReference>
<evidence type="ECO:0000313" key="5">
    <source>
        <dbReference type="EMBL" id="NKE70149.1"/>
    </source>
</evidence>
<dbReference type="SMART" id="SM00418">
    <property type="entry name" value="HTH_ARSR"/>
    <property type="match status" value="1"/>
</dbReference>